<dbReference type="RefSeq" id="WP_076461805.1">
    <property type="nucleotide sequence ID" value="NZ_FTMN01000002.1"/>
</dbReference>
<gene>
    <name evidence="2" type="ORF">SAMN05421647_102376</name>
</gene>
<dbReference type="EMBL" id="FTMN01000002">
    <property type="protein sequence ID" value="SIQ13558.1"/>
    <property type="molecule type" value="Genomic_DNA"/>
</dbReference>
<keyword evidence="3" id="KW-1185">Reference proteome</keyword>
<dbReference type="InterPro" id="IPR011010">
    <property type="entry name" value="DNA_brk_join_enz"/>
</dbReference>
<accession>A0A1N6QAK9</accession>
<dbReference type="InterPro" id="IPR013762">
    <property type="entry name" value="Integrase-like_cat_sf"/>
</dbReference>
<dbReference type="Gene3D" id="1.10.443.10">
    <property type="entry name" value="Intergrase catalytic core"/>
    <property type="match status" value="1"/>
</dbReference>
<keyword evidence="1" id="KW-0233">DNA recombination</keyword>
<protein>
    <submittedName>
        <fullName evidence="2">Integrase</fullName>
    </submittedName>
</protein>
<dbReference type="AlphaFoldDB" id="A0A1N6QAK9"/>
<dbReference type="GO" id="GO:0006310">
    <property type="term" value="P:DNA recombination"/>
    <property type="evidence" value="ECO:0007669"/>
    <property type="project" value="UniProtKB-KW"/>
</dbReference>
<evidence type="ECO:0000256" key="1">
    <source>
        <dbReference type="ARBA" id="ARBA00023172"/>
    </source>
</evidence>
<dbReference type="GO" id="GO:0015074">
    <property type="term" value="P:DNA integration"/>
    <property type="evidence" value="ECO:0007669"/>
    <property type="project" value="InterPro"/>
</dbReference>
<evidence type="ECO:0000313" key="3">
    <source>
        <dbReference type="Proteomes" id="UP000186895"/>
    </source>
</evidence>
<dbReference type="GO" id="GO:0003677">
    <property type="term" value="F:DNA binding"/>
    <property type="evidence" value="ECO:0007669"/>
    <property type="project" value="InterPro"/>
</dbReference>
<name>A0A1N6QAK9_9GAMM</name>
<reference evidence="3" key="1">
    <citation type="submission" date="2017-01" db="EMBL/GenBank/DDBJ databases">
        <authorList>
            <person name="Varghese N."/>
            <person name="Submissions S."/>
        </authorList>
    </citation>
    <scope>NUCLEOTIDE SEQUENCE [LARGE SCALE GENOMIC DNA]</scope>
    <source>
        <strain evidence="3">DSM 7027</strain>
    </source>
</reference>
<organism evidence="2 3">
    <name type="scientific">Marinobacterium stanieri</name>
    <dbReference type="NCBI Taxonomy" id="49186"/>
    <lineage>
        <taxon>Bacteria</taxon>
        <taxon>Pseudomonadati</taxon>
        <taxon>Pseudomonadota</taxon>
        <taxon>Gammaproteobacteria</taxon>
        <taxon>Oceanospirillales</taxon>
        <taxon>Oceanospirillaceae</taxon>
        <taxon>Marinobacterium</taxon>
    </lineage>
</organism>
<evidence type="ECO:0000313" key="2">
    <source>
        <dbReference type="EMBL" id="SIQ13558.1"/>
    </source>
</evidence>
<proteinExistence type="predicted"/>
<dbReference type="SUPFAM" id="SSF56349">
    <property type="entry name" value="DNA breaking-rejoining enzymes"/>
    <property type="match status" value="1"/>
</dbReference>
<sequence>MRYTKLLEPVDITVIERNNVTSREESVRFVFRNGKNQIPWHDPSIRRWYNDILTKAKVRHRGPNQCRHTFISQMLSTGVVSLLTTFATPPRR</sequence>
<dbReference type="STRING" id="49186.SAMN05421647_102376"/>
<dbReference type="Proteomes" id="UP000186895">
    <property type="component" value="Unassembled WGS sequence"/>
</dbReference>